<accession>A0ABU8M836</accession>
<sequence length="270" mass="28119">MALTVALLTFGVVGVWWFSASSTTSPTPVASSEATSAQPAASGPQIGPAVVDTDGRPLPPPAADGARGLYSALETNDMTAVRALYAPDDTAASWSTLRARLAPDVARAGLLEALRRPPQPRPEVDFLYSAGDYGVGLTDSGRVAFIGTGQQAATTTATPDRARPTGSRSVPFECEDSFVGDGLDTPECDGSGTGTQRTQCSADLETCPAGYQEGVVNSANPHGCNFDAISADNPCQWRYTVDPDGTDRPAPVTAAQRWAACHLSGYRDFC</sequence>
<evidence type="ECO:0000313" key="3">
    <source>
        <dbReference type="Proteomes" id="UP001369736"/>
    </source>
</evidence>
<feature type="compositionally biased region" description="Low complexity" evidence="1">
    <location>
        <begin position="27"/>
        <end position="37"/>
    </location>
</feature>
<evidence type="ECO:0000256" key="1">
    <source>
        <dbReference type="SAM" id="MobiDB-lite"/>
    </source>
</evidence>
<name>A0ABU8M836_9PSEU</name>
<dbReference type="InterPro" id="IPR032710">
    <property type="entry name" value="NTF2-like_dom_sf"/>
</dbReference>
<dbReference type="SUPFAM" id="SSF54427">
    <property type="entry name" value="NTF2-like"/>
    <property type="match status" value="1"/>
</dbReference>
<gene>
    <name evidence="2" type="ORF">WCD58_18765</name>
</gene>
<evidence type="ECO:0008006" key="4">
    <source>
        <dbReference type="Google" id="ProtNLM"/>
    </source>
</evidence>
<dbReference type="EMBL" id="JBBEGM010000007">
    <property type="protein sequence ID" value="MEJ2863217.1"/>
    <property type="molecule type" value="Genomic_DNA"/>
</dbReference>
<evidence type="ECO:0000313" key="2">
    <source>
        <dbReference type="EMBL" id="MEJ2863217.1"/>
    </source>
</evidence>
<keyword evidence="3" id="KW-1185">Reference proteome</keyword>
<proteinExistence type="predicted"/>
<dbReference type="Proteomes" id="UP001369736">
    <property type="component" value="Unassembled WGS sequence"/>
</dbReference>
<protein>
    <recommendedName>
        <fullName evidence="4">Thaumatin family protein</fullName>
    </recommendedName>
</protein>
<organism evidence="2 3">
    <name type="scientific">Actinomycetospora flava</name>
    <dbReference type="NCBI Taxonomy" id="3129232"/>
    <lineage>
        <taxon>Bacteria</taxon>
        <taxon>Bacillati</taxon>
        <taxon>Actinomycetota</taxon>
        <taxon>Actinomycetes</taxon>
        <taxon>Pseudonocardiales</taxon>
        <taxon>Pseudonocardiaceae</taxon>
        <taxon>Actinomycetospora</taxon>
    </lineage>
</organism>
<dbReference type="RefSeq" id="WP_337704575.1">
    <property type="nucleotide sequence ID" value="NZ_JBBEGM010000007.1"/>
</dbReference>
<comment type="caution">
    <text evidence="2">The sequence shown here is derived from an EMBL/GenBank/DDBJ whole genome shotgun (WGS) entry which is preliminary data.</text>
</comment>
<feature type="region of interest" description="Disordered" evidence="1">
    <location>
        <begin position="27"/>
        <end position="48"/>
    </location>
</feature>
<reference evidence="2 3" key="1">
    <citation type="submission" date="2024-03" db="EMBL/GenBank/DDBJ databases">
        <title>Actinomycetospora sp. OC33-EN07, a novel actinomycete isolated from wild orchid (Aerides multiflora).</title>
        <authorList>
            <person name="Suriyachadkun C."/>
        </authorList>
    </citation>
    <scope>NUCLEOTIDE SEQUENCE [LARGE SCALE GENOMIC DNA]</scope>
    <source>
        <strain evidence="2 3">OC33-EN07</strain>
    </source>
</reference>